<accession>A0A0F8TYJ1</accession>
<feature type="chain" id="PRO_5002528498" description="Phosphoglycerate mutase family protein" evidence="1">
    <location>
        <begin position="21"/>
        <end position="192"/>
    </location>
</feature>
<comment type="caution">
    <text evidence="2">The sequence shown here is derived from an EMBL/GenBank/DDBJ whole genome shotgun (WGS) entry which is preliminary data.</text>
</comment>
<dbReference type="EMBL" id="JYKN01003428">
    <property type="protein sequence ID" value="KKK12594.1"/>
    <property type="molecule type" value="Genomic_DNA"/>
</dbReference>
<evidence type="ECO:0000313" key="2">
    <source>
        <dbReference type="EMBL" id="KKK12594.1"/>
    </source>
</evidence>
<evidence type="ECO:0008006" key="4">
    <source>
        <dbReference type="Google" id="ProtNLM"/>
    </source>
</evidence>
<dbReference type="VEuPathDB" id="FungiDB:P175DRAFT_0428946"/>
<proteinExistence type="predicted"/>
<evidence type="ECO:0000256" key="1">
    <source>
        <dbReference type="SAM" id="SignalP"/>
    </source>
</evidence>
<reference evidence="2 3" key="1">
    <citation type="submission" date="2015-02" db="EMBL/GenBank/DDBJ databases">
        <title>Draft Genome Sequences of Two Closely-Related Aflatoxigenic Aspergillus Species Obtained from the Cote d'Ivoire.</title>
        <authorList>
            <person name="Moore G.G."/>
            <person name="Beltz S.B."/>
            <person name="Mack B.M."/>
        </authorList>
    </citation>
    <scope>NUCLEOTIDE SEQUENCE [LARGE SCALE GENOMIC DNA]</scope>
    <source>
        <strain evidence="2 3">SRRC1432</strain>
    </source>
</reference>
<organism evidence="2 3">
    <name type="scientific">Aspergillus ochraceoroseus</name>
    <dbReference type="NCBI Taxonomy" id="138278"/>
    <lineage>
        <taxon>Eukaryota</taxon>
        <taxon>Fungi</taxon>
        <taxon>Dikarya</taxon>
        <taxon>Ascomycota</taxon>
        <taxon>Pezizomycotina</taxon>
        <taxon>Eurotiomycetes</taxon>
        <taxon>Eurotiomycetidae</taxon>
        <taxon>Eurotiales</taxon>
        <taxon>Aspergillaceae</taxon>
        <taxon>Aspergillus</taxon>
        <taxon>Aspergillus subgen. Nidulantes</taxon>
    </lineage>
</organism>
<keyword evidence="3" id="KW-1185">Reference proteome</keyword>
<dbReference type="Proteomes" id="UP000034947">
    <property type="component" value="Unassembled WGS sequence"/>
</dbReference>
<name>A0A0F8TYJ1_9EURO</name>
<protein>
    <recommendedName>
        <fullName evidence="4">Phosphoglycerate mutase family protein</fullName>
    </recommendedName>
</protein>
<evidence type="ECO:0000313" key="3">
    <source>
        <dbReference type="Proteomes" id="UP000034947"/>
    </source>
</evidence>
<gene>
    <name evidence="2" type="ORF">AOCH_004429</name>
</gene>
<dbReference type="AlphaFoldDB" id="A0A0F8TYJ1"/>
<feature type="signal peptide" evidence="1">
    <location>
        <begin position="1"/>
        <end position="20"/>
    </location>
</feature>
<keyword evidence="1" id="KW-0732">Signal</keyword>
<dbReference type="OrthoDB" id="425925at2759"/>
<sequence length="192" mass="21377">MYFFLLLVLALLTGLPLAFASGAHGEDAPPTVYIIRHGEKPTGRGDKGLNVDGFKRAECLRSVFGQGSGYEIGHIMAPFVNKKGHHRRPYETVLPLAVDLGLDVDTSCKRKQAKCVARKVRKYHGPGEILISWRHTNIHEIARELGVPHPPMYPERYDLIWVIPFPYDNITEVRSEACPGLDVPAEIVVQGV</sequence>